<evidence type="ECO:0000313" key="3">
    <source>
        <dbReference type="Proteomes" id="UP001501074"/>
    </source>
</evidence>
<dbReference type="SUPFAM" id="SSF140736">
    <property type="entry name" value="Rv1873-like"/>
    <property type="match status" value="1"/>
</dbReference>
<dbReference type="Gene3D" id="1.25.40.380">
    <property type="entry name" value="Protein of unknown function DUF1810"/>
    <property type="match status" value="1"/>
</dbReference>
<dbReference type="EMBL" id="BAAAZO010000003">
    <property type="protein sequence ID" value="GAA3606099.1"/>
    <property type="molecule type" value="Genomic_DNA"/>
</dbReference>
<reference evidence="3" key="1">
    <citation type="journal article" date="2019" name="Int. J. Syst. Evol. Microbiol.">
        <title>The Global Catalogue of Microorganisms (GCM) 10K type strain sequencing project: providing services to taxonomists for standard genome sequencing and annotation.</title>
        <authorList>
            <consortium name="The Broad Institute Genomics Platform"/>
            <consortium name="The Broad Institute Genome Sequencing Center for Infectious Disease"/>
            <person name="Wu L."/>
            <person name="Ma J."/>
        </authorList>
    </citation>
    <scope>NUCLEOTIDE SEQUENCE [LARGE SCALE GENOMIC DNA]</scope>
    <source>
        <strain evidence="3">JCM 16902</strain>
    </source>
</reference>
<dbReference type="PIRSF" id="PIRSF008546">
    <property type="entry name" value="UCP008546"/>
    <property type="match status" value="1"/>
</dbReference>
<dbReference type="InterPro" id="IPR014937">
    <property type="entry name" value="DUF1810"/>
</dbReference>
<keyword evidence="3" id="KW-1185">Reference proteome</keyword>
<protein>
    <submittedName>
        <fullName evidence="2">DUF1810 domain-containing protein</fullName>
    </submittedName>
</protein>
<dbReference type="InterPro" id="IPR036287">
    <property type="entry name" value="Rv1873-like_sf"/>
</dbReference>
<accession>A0ABP6ZH66</accession>
<dbReference type="Proteomes" id="UP001501074">
    <property type="component" value="Unassembled WGS sequence"/>
</dbReference>
<gene>
    <name evidence="2" type="ORF">GCM10022223_22450</name>
</gene>
<evidence type="ECO:0000313" key="2">
    <source>
        <dbReference type="EMBL" id="GAA3606099.1"/>
    </source>
</evidence>
<feature type="region of interest" description="Disordered" evidence="1">
    <location>
        <begin position="137"/>
        <end position="158"/>
    </location>
</feature>
<name>A0ABP6ZH66_9ACTN</name>
<sequence length="158" mass="17090">MMADMNDDPFGLGRFVEAQNSGGTYERAVAELRAGAKTTHWMWFVLPQVAGLGLSATSVRYAINGLPEARAYLAHPVLGPRLQECASILLGLRDTTAPAVLGSVDAAKLRSSMTLFAYAAPERPVFREVLEKYFDGQEDDATTARLGEEPTPAGEEED</sequence>
<organism evidence="2 3">
    <name type="scientific">Kineosporia mesophila</name>
    <dbReference type="NCBI Taxonomy" id="566012"/>
    <lineage>
        <taxon>Bacteria</taxon>
        <taxon>Bacillati</taxon>
        <taxon>Actinomycetota</taxon>
        <taxon>Actinomycetes</taxon>
        <taxon>Kineosporiales</taxon>
        <taxon>Kineosporiaceae</taxon>
        <taxon>Kineosporia</taxon>
    </lineage>
</organism>
<comment type="caution">
    <text evidence="2">The sequence shown here is derived from an EMBL/GenBank/DDBJ whole genome shotgun (WGS) entry which is preliminary data.</text>
</comment>
<proteinExistence type="predicted"/>
<evidence type="ECO:0000256" key="1">
    <source>
        <dbReference type="SAM" id="MobiDB-lite"/>
    </source>
</evidence>
<dbReference type="Pfam" id="PF08837">
    <property type="entry name" value="DUF1810"/>
    <property type="match status" value="1"/>
</dbReference>